<dbReference type="GO" id="GO:0000155">
    <property type="term" value="F:phosphorelay sensor kinase activity"/>
    <property type="evidence" value="ECO:0007669"/>
    <property type="project" value="InterPro"/>
</dbReference>
<name>A0A4R5NGT0_9LACO</name>
<evidence type="ECO:0000256" key="8">
    <source>
        <dbReference type="PIRNR" id="PIRNR037432"/>
    </source>
</evidence>
<dbReference type="EC" id="2.7.13.3" evidence="8"/>
<dbReference type="EMBL" id="PUFO01000084">
    <property type="protein sequence ID" value="TDG73725.1"/>
    <property type="molecule type" value="Genomic_DNA"/>
</dbReference>
<organism evidence="11 12">
    <name type="scientific">Secundilactobacillus malefermentans</name>
    <dbReference type="NCBI Taxonomy" id="176292"/>
    <lineage>
        <taxon>Bacteria</taxon>
        <taxon>Bacillati</taxon>
        <taxon>Bacillota</taxon>
        <taxon>Bacilli</taxon>
        <taxon>Lactobacillales</taxon>
        <taxon>Lactobacillaceae</taxon>
        <taxon>Secundilactobacillus</taxon>
    </lineage>
</organism>
<evidence type="ECO:0000259" key="10">
    <source>
        <dbReference type="PROSITE" id="PS50109"/>
    </source>
</evidence>
<dbReference type="SUPFAM" id="SSF55874">
    <property type="entry name" value="ATPase domain of HSP90 chaperone/DNA topoisomerase II/histidine kinase"/>
    <property type="match status" value="1"/>
</dbReference>
<sequence length="350" mass="39312">MPTDTDNELLEQYFKNTPVAIMIFKDEDLLMSNKLAQCLQKHLQFDPHYLVQLAKSHDSKESPIHGCCSNCAICMKMSEKAMPVLAFSTDDEDPANYYMTYTKLDKTNHLFALTLKNYGAVKRIDQLADKQKLNRYVSKANEQERKTISADLHDSIAQGVYCAIRGIRRLETVPTKDLHQLTQTIENQLNETLTEVKNMALDVRPSVLDNFGLFSALRSLATRLEESSGLSITVVGNAKPEQLSTEVQNSMYRICQESINNALKHANASEIVVLLSQHNHFINLEIIDNGDGFETSETESFNGHSLGLRDMSSRIRALNGVFKVHSELTIGTTITVTFPVQIEKGSLSHE</sequence>
<dbReference type="PANTHER" id="PTHR24421">
    <property type="entry name" value="NITRATE/NITRITE SENSOR PROTEIN NARX-RELATED"/>
    <property type="match status" value="1"/>
</dbReference>
<dbReference type="InterPro" id="IPR011712">
    <property type="entry name" value="Sig_transdc_His_kin_sub3_dim/P"/>
</dbReference>
<dbReference type="GO" id="GO:0046983">
    <property type="term" value="F:protein dimerization activity"/>
    <property type="evidence" value="ECO:0007669"/>
    <property type="project" value="InterPro"/>
</dbReference>
<comment type="caution">
    <text evidence="11">The sequence shown here is derived from an EMBL/GenBank/DDBJ whole genome shotgun (WGS) entry which is preliminary data.</text>
</comment>
<dbReference type="GO" id="GO:0016020">
    <property type="term" value="C:membrane"/>
    <property type="evidence" value="ECO:0007669"/>
    <property type="project" value="InterPro"/>
</dbReference>
<dbReference type="InterPro" id="IPR005467">
    <property type="entry name" value="His_kinase_dom"/>
</dbReference>
<proteinExistence type="predicted"/>
<dbReference type="PIRSF" id="PIRSF037432">
    <property type="entry name" value="STHK_NreB"/>
    <property type="match status" value="1"/>
</dbReference>
<evidence type="ECO:0000256" key="3">
    <source>
        <dbReference type="ARBA" id="ARBA00022679"/>
    </source>
</evidence>
<keyword evidence="7 8" id="KW-0902">Two-component regulatory system</keyword>
<reference evidence="11 12" key="1">
    <citation type="journal article" date="2019" name="Appl. Microbiol. Biotechnol.">
        <title>Uncovering carbohydrate metabolism through a genotype-phenotype association study of 56 lactic acid bacteria genomes.</title>
        <authorList>
            <person name="Buron-Moles G."/>
            <person name="Chailyan A."/>
            <person name="Dolejs I."/>
            <person name="Forster J."/>
            <person name="Miks M.H."/>
        </authorList>
    </citation>
    <scope>NUCLEOTIDE SEQUENCE [LARGE SCALE GENOMIC DNA]</scope>
    <source>
        <strain evidence="11 12">ATCC 49373</strain>
    </source>
</reference>
<dbReference type="InterPro" id="IPR003594">
    <property type="entry name" value="HATPase_dom"/>
</dbReference>
<dbReference type="InterPro" id="IPR036890">
    <property type="entry name" value="HATPase_C_sf"/>
</dbReference>
<evidence type="ECO:0000256" key="1">
    <source>
        <dbReference type="ARBA" id="ARBA00000085"/>
    </source>
</evidence>
<dbReference type="Pfam" id="PF07730">
    <property type="entry name" value="HisKA_3"/>
    <property type="match status" value="1"/>
</dbReference>
<keyword evidence="3 8" id="KW-0808">Transferase</keyword>
<evidence type="ECO:0000256" key="5">
    <source>
        <dbReference type="ARBA" id="ARBA00022777"/>
    </source>
</evidence>
<dbReference type="Pfam" id="PF02518">
    <property type="entry name" value="HATPase_c"/>
    <property type="match status" value="1"/>
</dbReference>
<feature type="domain" description="Histidine kinase" evidence="10">
    <location>
        <begin position="155"/>
        <end position="342"/>
    </location>
</feature>
<dbReference type="OrthoDB" id="9760839at2"/>
<comment type="PTM">
    <text evidence="9">Autophosphorylated.</text>
</comment>
<evidence type="ECO:0000256" key="7">
    <source>
        <dbReference type="ARBA" id="ARBA00023012"/>
    </source>
</evidence>
<dbReference type="Proteomes" id="UP000294854">
    <property type="component" value="Unassembled WGS sequence"/>
</dbReference>
<evidence type="ECO:0000256" key="2">
    <source>
        <dbReference type="ARBA" id="ARBA00022553"/>
    </source>
</evidence>
<dbReference type="PANTHER" id="PTHR24421:SF10">
    <property type="entry name" value="NITRATE_NITRITE SENSOR PROTEIN NARQ"/>
    <property type="match status" value="1"/>
</dbReference>
<gene>
    <name evidence="11" type="ORF">C5L31_000972</name>
</gene>
<dbReference type="RefSeq" id="WP_010619170.1">
    <property type="nucleotide sequence ID" value="NZ_PUFO01000084.1"/>
</dbReference>
<evidence type="ECO:0000256" key="9">
    <source>
        <dbReference type="PIRSR" id="PIRSR037432-51"/>
    </source>
</evidence>
<dbReference type="GO" id="GO:0005506">
    <property type="term" value="F:iron ion binding"/>
    <property type="evidence" value="ECO:0007669"/>
    <property type="project" value="InterPro"/>
</dbReference>
<evidence type="ECO:0000313" key="11">
    <source>
        <dbReference type="EMBL" id="TDG73725.1"/>
    </source>
</evidence>
<dbReference type="SMART" id="SM00387">
    <property type="entry name" value="HATPase_c"/>
    <property type="match status" value="1"/>
</dbReference>
<dbReference type="AlphaFoldDB" id="A0A4R5NGT0"/>
<accession>A0A4R5NGT0</accession>
<keyword evidence="6 8" id="KW-0067">ATP-binding</keyword>
<keyword evidence="4 8" id="KW-0547">Nucleotide-binding</keyword>
<evidence type="ECO:0000256" key="6">
    <source>
        <dbReference type="ARBA" id="ARBA00022840"/>
    </source>
</evidence>
<dbReference type="CDD" id="cd16917">
    <property type="entry name" value="HATPase_UhpB-NarQ-NarX-like"/>
    <property type="match status" value="1"/>
</dbReference>
<dbReference type="PROSITE" id="PS50109">
    <property type="entry name" value="HIS_KIN"/>
    <property type="match status" value="1"/>
</dbReference>
<dbReference type="GO" id="GO:0005737">
    <property type="term" value="C:cytoplasm"/>
    <property type="evidence" value="ECO:0007669"/>
    <property type="project" value="InterPro"/>
</dbReference>
<keyword evidence="5 8" id="KW-0418">Kinase</keyword>
<evidence type="ECO:0000313" key="12">
    <source>
        <dbReference type="Proteomes" id="UP000294854"/>
    </source>
</evidence>
<dbReference type="InterPro" id="IPR017203">
    <property type="entry name" value="Sig_transdc_His_kinase_NreB"/>
</dbReference>
<feature type="modified residue" description="Phosphohistidine; by autocatalysis" evidence="9">
    <location>
        <position position="153"/>
    </location>
</feature>
<dbReference type="GO" id="GO:0005524">
    <property type="term" value="F:ATP binding"/>
    <property type="evidence" value="ECO:0007669"/>
    <property type="project" value="UniProtKB-KW"/>
</dbReference>
<keyword evidence="2 9" id="KW-0597">Phosphoprotein</keyword>
<dbReference type="InterPro" id="IPR050482">
    <property type="entry name" value="Sensor_HK_TwoCompSys"/>
</dbReference>
<dbReference type="Gene3D" id="1.20.5.1930">
    <property type="match status" value="1"/>
</dbReference>
<evidence type="ECO:0000256" key="4">
    <source>
        <dbReference type="ARBA" id="ARBA00022741"/>
    </source>
</evidence>
<comment type="catalytic activity">
    <reaction evidence="1 8">
        <text>ATP + protein L-histidine = ADP + protein N-phospho-L-histidine.</text>
        <dbReference type="EC" id="2.7.13.3"/>
    </reaction>
</comment>
<dbReference type="STRING" id="1122149.FD44_GL000787"/>
<keyword evidence="12" id="KW-1185">Reference proteome</keyword>
<dbReference type="Gene3D" id="3.30.565.10">
    <property type="entry name" value="Histidine kinase-like ATPase, C-terminal domain"/>
    <property type="match status" value="1"/>
</dbReference>
<protein>
    <recommendedName>
        <fullName evidence="8">Sensor histidine kinase</fullName>
        <ecNumber evidence="8">2.7.13.3</ecNumber>
    </recommendedName>
</protein>